<gene>
    <name evidence="4" type="ORF">Arub01_51200</name>
</gene>
<accession>A0A9W6Q1L6</accession>
<comment type="similarity">
    <text evidence="1">Belongs to the universal stress protein A family.</text>
</comment>
<dbReference type="PANTHER" id="PTHR46268">
    <property type="entry name" value="STRESS RESPONSE PROTEIN NHAX"/>
    <property type="match status" value="1"/>
</dbReference>
<evidence type="ECO:0000313" key="5">
    <source>
        <dbReference type="Proteomes" id="UP001165124"/>
    </source>
</evidence>
<feature type="region of interest" description="Disordered" evidence="2">
    <location>
        <begin position="183"/>
        <end position="234"/>
    </location>
</feature>
<evidence type="ECO:0000313" key="4">
    <source>
        <dbReference type="EMBL" id="GLW66876.1"/>
    </source>
</evidence>
<proteinExistence type="inferred from homology"/>
<dbReference type="Proteomes" id="UP001165124">
    <property type="component" value="Unassembled WGS sequence"/>
</dbReference>
<evidence type="ECO:0000256" key="1">
    <source>
        <dbReference type="ARBA" id="ARBA00008791"/>
    </source>
</evidence>
<dbReference type="Gene3D" id="3.40.50.620">
    <property type="entry name" value="HUPs"/>
    <property type="match status" value="2"/>
</dbReference>
<protein>
    <submittedName>
        <fullName evidence="4">Universal stress protein</fullName>
    </submittedName>
</protein>
<organism evidence="4 5">
    <name type="scientific">Actinomadura rubrobrunea</name>
    <dbReference type="NCBI Taxonomy" id="115335"/>
    <lineage>
        <taxon>Bacteria</taxon>
        <taxon>Bacillati</taxon>
        <taxon>Actinomycetota</taxon>
        <taxon>Actinomycetes</taxon>
        <taxon>Streptosporangiales</taxon>
        <taxon>Thermomonosporaceae</taxon>
        <taxon>Actinomadura</taxon>
    </lineage>
</organism>
<name>A0A9W6Q1L6_9ACTN</name>
<feature type="domain" description="UspA" evidence="3">
    <location>
        <begin position="149"/>
        <end position="302"/>
    </location>
</feature>
<dbReference type="PANTHER" id="PTHR46268:SF6">
    <property type="entry name" value="UNIVERSAL STRESS PROTEIN UP12"/>
    <property type="match status" value="1"/>
</dbReference>
<comment type="caution">
    <text evidence="4">The sequence shown here is derived from an EMBL/GenBank/DDBJ whole genome shotgun (WGS) entry which is preliminary data.</text>
</comment>
<feature type="compositionally biased region" description="Low complexity" evidence="2">
    <location>
        <begin position="209"/>
        <end position="233"/>
    </location>
</feature>
<keyword evidence="5" id="KW-1185">Reference proteome</keyword>
<dbReference type="PRINTS" id="PR01438">
    <property type="entry name" value="UNVRSLSTRESS"/>
</dbReference>
<dbReference type="SUPFAM" id="SSF52402">
    <property type="entry name" value="Adenine nucleotide alpha hydrolases-like"/>
    <property type="match status" value="2"/>
</dbReference>
<sequence length="302" mass="31521">MKAPVIAGLDGSAASPRCVAWAAAEASLRRRPLELVHATMLVYRDGSLSEAAHDALVAERTRLLTDARAYALALHPGLDVRIRLLAEEAGRALVAQSEHAELLVLGTGGQEGFGGLRLGSVLVRAMVWSRCPVLAVPDWAPEPDAAPAHVVVGIEEPQRERAVGWAFEEAHLRGARLTAVHTCGRSGAPDRGDAAAAPSRTPAQPPSESPSASPSESPSASPSESPSASPPESLDAWRTKYPEVQVTHTTVEGHPARALAAAGRQAAMVVVGAARRHGPDMAMGGLHHALLHQNTTAVVIVP</sequence>
<dbReference type="RefSeq" id="WP_067916219.1">
    <property type="nucleotide sequence ID" value="NZ_BSRZ01000018.1"/>
</dbReference>
<evidence type="ECO:0000259" key="3">
    <source>
        <dbReference type="Pfam" id="PF00582"/>
    </source>
</evidence>
<dbReference type="AlphaFoldDB" id="A0A9W6Q1L6"/>
<feature type="domain" description="UspA" evidence="3">
    <location>
        <begin position="5"/>
        <end position="137"/>
    </location>
</feature>
<evidence type="ECO:0000256" key="2">
    <source>
        <dbReference type="SAM" id="MobiDB-lite"/>
    </source>
</evidence>
<reference evidence="4" key="1">
    <citation type="submission" date="2023-02" db="EMBL/GenBank/DDBJ databases">
        <title>Actinomadura rubrobrunea NBRC 14622.</title>
        <authorList>
            <person name="Ichikawa N."/>
            <person name="Sato H."/>
            <person name="Tonouchi N."/>
        </authorList>
    </citation>
    <scope>NUCLEOTIDE SEQUENCE</scope>
    <source>
        <strain evidence="4">NBRC 14622</strain>
    </source>
</reference>
<dbReference type="EMBL" id="BSRZ01000018">
    <property type="protein sequence ID" value="GLW66876.1"/>
    <property type="molecule type" value="Genomic_DNA"/>
</dbReference>
<dbReference type="InterPro" id="IPR006015">
    <property type="entry name" value="Universal_stress_UspA"/>
</dbReference>
<dbReference type="InterPro" id="IPR014729">
    <property type="entry name" value="Rossmann-like_a/b/a_fold"/>
</dbReference>
<dbReference type="InterPro" id="IPR006016">
    <property type="entry name" value="UspA"/>
</dbReference>
<dbReference type="Pfam" id="PF00582">
    <property type="entry name" value="Usp"/>
    <property type="match status" value="2"/>
</dbReference>